<accession>A0A8J5G5H0</accession>
<dbReference type="Proteomes" id="UP000734854">
    <property type="component" value="Unassembled WGS sequence"/>
</dbReference>
<protein>
    <submittedName>
        <fullName evidence="1">Uncharacterized protein</fullName>
    </submittedName>
</protein>
<comment type="caution">
    <text evidence="1">The sequence shown here is derived from an EMBL/GenBank/DDBJ whole genome shotgun (WGS) entry which is preliminary data.</text>
</comment>
<organism evidence="1 2">
    <name type="scientific">Zingiber officinale</name>
    <name type="common">Ginger</name>
    <name type="synonym">Amomum zingiber</name>
    <dbReference type="NCBI Taxonomy" id="94328"/>
    <lineage>
        <taxon>Eukaryota</taxon>
        <taxon>Viridiplantae</taxon>
        <taxon>Streptophyta</taxon>
        <taxon>Embryophyta</taxon>
        <taxon>Tracheophyta</taxon>
        <taxon>Spermatophyta</taxon>
        <taxon>Magnoliopsida</taxon>
        <taxon>Liliopsida</taxon>
        <taxon>Zingiberales</taxon>
        <taxon>Zingiberaceae</taxon>
        <taxon>Zingiber</taxon>
    </lineage>
</organism>
<reference evidence="1 2" key="1">
    <citation type="submission" date="2020-08" db="EMBL/GenBank/DDBJ databases">
        <title>Plant Genome Project.</title>
        <authorList>
            <person name="Zhang R.-G."/>
        </authorList>
    </citation>
    <scope>NUCLEOTIDE SEQUENCE [LARGE SCALE GENOMIC DNA]</scope>
    <source>
        <tissue evidence="1">Rhizome</tissue>
    </source>
</reference>
<evidence type="ECO:0000313" key="1">
    <source>
        <dbReference type="EMBL" id="KAG6492010.1"/>
    </source>
</evidence>
<proteinExistence type="predicted"/>
<dbReference type="EMBL" id="JACMSC010000013">
    <property type="protein sequence ID" value="KAG6492010.1"/>
    <property type="molecule type" value="Genomic_DNA"/>
</dbReference>
<evidence type="ECO:0000313" key="2">
    <source>
        <dbReference type="Proteomes" id="UP000734854"/>
    </source>
</evidence>
<sequence>MGMASVRSGLPGELRNCDFAVWFQRKDFMIGCVHGDAVVFLLIGFNSQDLSTMLKIWVDDIVYSVLHLPKVLVGFSVPGSWDLYGAALVLRWSFD</sequence>
<keyword evidence="2" id="KW-1185">Reference proteome</keyword>
<gene>
    <name evidence="1" type="ORF">ZIOFF_046957</name>
</gene>
<dbReference type="AlphaFoldDB" id="A0A8J5G5H0"/>
<name>A0A8J5G5H0_ZINOF</name>